<dbReference type="EMBL" id="BKCP01007181">
    <property type="protein sequence ID" value="GER45149.1"/>
    <property type="molecule type" value="Genomic_DNA"/>
</dbReference>
<evidence type="ECO:0000313" key="7">
    <source>
        <dbReference type="EMBL" id="GER45149.1"/>
    </source>
</evidence>
<accession>A0A5A7QID7</accession>
<keyword evidence="8" id="KW-1185">Reference proteome</keyword>
<dbReference type="NCBIfam" id="NF004127">
    <property type="entry name" value="PRK05617.1"/>
    <property type="match status" value="2"/>
</dbReference>
<proteinExistence type="inferred from homology"/>
<dbReference type="InterPro" id="IPR032259">
    <property type="entry name" value="HIBYL-CoA-H"/>
</dbReference>
<evidence type="ECO:0000256" key="2">
    <source>
        <dbReference type="ARBA" id="ARBA00004170"/>
    </source>
</evidence>
<comment type="similarity">
    <text evidence="5">Belongs to the enoyl-CoA hydratase/isomerase family.</text>
</comment>
<dbReference type="FunFam" id="3.90.226.10:FF:000027">
    <property type="entry name" value="Probable 3-hydroxyisobutyryl-CoA hydrolase 2"/>
    <property type="match status" value="2"/>
</dbReference>
<evidence type="ECO:0000256" key="4">
    <source>
        <dbReference type="ARBA" id="ARBA00022801"/>
    </source>
</evidence>
<dbReference type="OrthoDB" id="16820at2759"/>
<dbReference type="InterPro" id="IPR045004">
    <property type="entry name" value="ECH_dom"/>
</dbReference>
<protein>
    <recommendedName>
        <fullName evidence="3 5">3-hydroxyisobutyryl-CoA hydrolase</fullName>
        <shortName evidence="5">HIB-CoA hydrolase</shortName>
        <shortName evidence="5">HIBYL-CoA-H</shortName>
        <ecNumber evidence="3 5">3.1.2.4</ecNumber>
    </recommendedName>
    <alternativeName>
        <fullName evidence="5">3-hydroxyisobutyryl-coenzyme A hydrolase</fullName>
    </alternativeName>
</protein>
<dbReference type="Pfam" id="PF00403">
    <property type="entry name" value="HMA"/>
    <property type="match status" value="1"/>
</dbReference>
<evidence type="ECO:0000256" key="5">
    <source>
        <dbReference type="RuleBase" id="RU369070"/>
    </source>
</evidence>
<dbReference type="CDD" id="cd06558">
    <property type="entry name" value="crotonase-like"/>
    <property type="match status" value="2"/>
</dbReference>
<dbReference type="InterPro" id="IPR029045">
    <property type="entry name" value="ClpP/crotonase-like_dom_sf"/>
</dbReference>
<dbReference type="PANTHER" id="PTHR43176">
    <property type="entry name" value="3-HYDROXYISOBUTYRYL-COA HYDROLASE-RELATED"/>
    <property type="match status" value="1"/>
</dbReference>
<comment type="function">
    <text evidence="5">Hydrolyzes 3-hydroxyisobutyryl-CoA (HIBYL-CoA), a saline catabolite. Has high activity toward isobutyryl-CoA. Could be an isobutyryl-CoA dehydrogenase that functions in valine catabolism.</text>
</comment>
<evidence type="ECO:0000256" key="1">
    <source>
        <dbReference type="ARBA" id="ARBA00001709"/>
    </source>
</evidence>
<dbReference type="Proteomes" id="UP000325081">
    <property type="component" value="Unassembled WGS sequence"/>
</dbReference>
<dbReference type="CDD" id="cd00371">
    <property type="entry name" value="HMA"/>
    <property type="match status" value="1"/>
</dbReference>
<comment type="catalytic activity">
    <reaction evidence="1 5">
        <text>3-hydroxy-2-methylpropanoyl-CoA + H2O = 3-hydroxy-2-methylpropanoate + CoA + H(+)</text>
        <dbReference type="Rhea" id="RHEA:20888"/>
        <dbReference type="ChEBI" id="CHEBI:11805"/>
        <dbReference type="ChEBI" id="CHEBI:15377"/>
        <dbReference type="ChEBI" id="CHEBI:15378"/>
        <dbReference type="ChEBI" id="CHEBI:57287"/>
        <dbReference type="ChEBI" id="CHEBI:57340"/>
        <dbReference type="EC" id="3.1.2.4"/>
    </reaction>
</comment>
<dbReference type="SUPFAM" id="SSF55008">
    <property type="entry name" value="HMA, heavy metal-associated domain"/>
    <property type="match status" value="1"/>
</dbReference>
<dbReference type="SUPFAM" id="SSF52096">
    <property type="entry name" value="ClpP/crotonase"/>
    <property type="match status" value="2"/>
</dbReference>
<reference evidence="8" key="1">
    <citation type="journal article" date="2019" name="Curr. Biol.">
        <title>Genome Sequence of Striga asiatica Provides Insight into the Evolution of Plant Parasitism.</title>
        <authorList>
            <person name="Yoshida S."/>
            <person name="Kim S."/>
            <person name="Wafula E.K."/>
            <person name="Tanskanen J."/>
            <person name="Kim Y.M."/>
            <person name="Honaas L."/>
            <person name="Yang Z."/>
            <person name="Spallek T."/>
            <person name="Conn C.E."/>
            <person name="Ichihashi Y."/>
            <person name="Cheong K."/>
            <person name="Cui S."/>
            <person name="Der J.P."/>
            <person name="Gundlach H."/>
            <person name="Jiao Y."/>
            <person name="Hori C."/>
            <person name="Ishida J.K."/>
            <person name="Kasahara H."/>
            <person name="Kiba T."/>
            <person name="Kim M.S."/>
            <person name="Koo N."/>
            <person name="Laohavisit A."/>
            <person name="Lee Y.H."/>
            <person name="Lumba S."/>
            <person name="McCourt P."/>
            <person name="Mortimer J.C."/>
            <person name="Mutuku J.M."/>
            <person name="Nomura T."/>
            <person name="Sasaki-Sekimoto Y."/>
            <person name="Seto Y."/>
            <person name="Wang Y."/>
            <person name="Wakatake T."/>
            <person name="Sakakibara H."/>
            <person name="Demura T."/>
            <person name="Yamaguchi S."/>
            <person name="Yoneyama K."/>
            <person name="Manabe R.I."/>
            <person name="Nelson D.C."/>
            <person name="Schulman A.H."/>
            <person name="Timko M.P."/>
            <person name="dePamphilis C.W."/>
            <person name="Choi D."/>
            <person name="Shirasu K."/>
        </authorList>
    </citation>
    <scope>NUCLEOTIDE SEQUENCE [LARGE SCALE GENOMIC DNA]</scope>
    <source>
        <strain evidence="8">cv. UVA1</strain>
    </source>
</reference>
<dbReference type="GO" id="GO:0009626">
    <property type="term" value="P:plant-type hypersensitive response"/>
    <property type="evidence" value="ECO:0007669"/>
    <property type="project" value="UniProtKB-KW"/>
</dbReference>
<dbReference type="Gene3D" id="3.90.226.10">
    <property type="entry name" value="2-enoyl-CoA Hydratase, Chain A, domain 1"/>
    <property type="match status" value="2"/>
</dbReference>
<dbReference type="PANTHER" id="PTHR43176:SF3">
    <property type="entry name" value="3-HYDROXYISOBUTYRYL-COA HYDROLASE, MITOCHONDRIAL"/>
    <property type="match status" value="1"/>
</dbReference>
<evidence type="ECO:0000256" key="3">
    <source>
        <dbReference type="ARBA" id="ARBA00011915"/>
    </source>
</evidence>
<dbReference type="InterPro" id="IPR006121">
    <property type="entry name" value="HMA_dom"/>
</dbReference>
<evidence type="ECO:0000259" key="6">
    <source>
        <dbReference type="PROSITE" id="PS50846"/>
    </source>
</evidence>
<name>A0A5A7QID7_STRAF</name>
<dbReference type="GO" id="GO:0003860">
    <property type="term" value="F:3-hydroxyisobutyryl-CoA hydrolase activity"/>
    <property type="evidence" value="ECO:0007669"/>
    <property type="project" value="UniProtKB-UniRule"/>
</dbReference>
<dbReference type="GO" id="GO:0046872">
    <property type="term" value="F:metal ion binding"/>
    <property type="evidence" value="ECO:0007669"/>
    <property type="project" value="InterPro"/>
</dbReference>
<dbReference type="InterPro" id="IPR036163">
    <property type="entry name" value="HMA_dom_sf"/>
</dbReference>
<keyword evidence="4 5" id="KW-0378">Hydrolase</keyword>
<comment type="pathway">
    <text evidence="5">Amino-acid degradation; L-valine degradation.</text>
</comment>
<comment type="subcellular location">
    <subcellularLocation>
        <location evidence="2">Membrane</location>
        <topology evidence="2">Peripheral membrane protein</topology>
    </subcellularLocation>
</comment>
<gene>
    <name evidence="7" type="ORF">STAS_22076</name>
</gene>
<feature type="domain" description="HMA" evidence="6">
    <location>
        <begin position="30"/>
        <end position="93"/>
    </location>
</feature>
<comment type="caution">
    <text evidence="7">The sequence shown here is derived from an EMBL/GenBank/DDBJ whole genome shotgun (WGS) entry which is preliminary data.</text>
</comment>
<sequence length="863" mass="95890">MVPRFHKLVNQIASNATNWGMAKEEKKNEVITAVYKAYMHCPQCADDIQKPLLKIPGVHKVDAKFEKGEVTVKGAIDAKKVQEKLQKWSKKKVELKSETESKDEVKKESTNNSLFHGTLRQACHQGLMASSHGETNHVLMEDKSSVRIITLNRPKQLNALSATMVSRLLELFHASGEDPSIKLIILKGKGRAFCAGADVAEIVHYINEGKWKLGANLSREELTMNYVMATYSKPQVSVLNGIVMGGGAGASIHGRFRVATENTIFAMPETALGLFPDVGASYFLSRLPGFFGEYVGLTGTRLDGAEMLVCGLATHFIPSEKLPLLEEALVKAESGDPVVISSIISDYSHTPNVKPNSSYRRLNIINRCFSRRTIEEIIAALEREFAETKDDWIMSTILSLEKVSPMSLKISLRSIREGRLQGIGKCLIREFRMLSHAMRGEICKDFTEGCRAILIDKDRNPKWEPSKIESISDEIVDRYFLKMDDDDDWEDLKLPVIRSDLPANVLVEEKSSVRIFTLNRPKQLNALSAAMVSRLLDLFLACADDSSIKLIILKGKGRAFCAGGDVAAVVHDIKQGNWKSGMSYFREEFTMNYVIATYSKPQVSILNGIVMGGGAGASIHGRFRIATENSLFAMPETALGLFPDIGEYVGLTGARLDGAEMLACGLATHFVPSERLASLEDALVKANSSDPAVISSIIGEFSQIPNLKRNSVYHRLKTIDKCFARRTIEEIIVALESEAAEKNDDWISSTINSLKKASPMSLKISLRSIREGRLQGIGKCLAREFRMVCHVMRGDISKDFVEGCRAILIDKDRNPKWEPSNLESISEEMVDRYFAKVNEDDWEDLKLPVNSNLPAYAIAKLKK</sequence>
<evidence type="ECO:0000313" key="8">
    <source>
        <dbReference type="Proteomes" id="UP000325081"/>
    </source>
</evidence>
<dbReference type="GO" id="GO:0016020">
    <property type="term" value="C:membrane"/>
    <property type="evidence" value="ECO:0007669"/>
    <property type="project" value="UniProtKB-SubCell"/>
</dbReference>
<dbReference type="PROSITE" id="PS50846">
    <property type="entry name" value="HMA_2"/>
    <property type="match status" value="1"/>
</dbReference>
<dbReference type="EC" id="3.1.2.4" evidence="3 5"/>
<dbReference type="Gene3D" id="3.30.70.100">
    <property type="match status" value="1"/>
</dbReference>
<dbReference type="Pfam" id="PF16113">
    <property type="entry name" value="ECH_2"/>
    <property type="match status" value="2"/>
</dbReference>
<dbReference type="GO" id="GO:0006574">
    <property type="term" value="P:L-valine catabolic process"/>
    <property type="evidence" value="ECO:0007669"/>
    <property type="project" value="UniProtKB-UniRule"/>
</dbReference>
<dbReference type="AlphaFoldDB" id="A0A5A7QID7"/>
<organism evidence="7 8">
    <name type="scientific">Striga asiatica</name>
    <name type="common">Asiatic witchweed</name>
    <name type="synonym">Buchnera asiatica</name>
    <dbReference type="NCBI Taxonomy" id="4170"/>
    <lineage>
        <taxon>Eukaryota</taxon>
        <taxon>Viridiplantae</taxon>
        <taxon>Streptophyta</taxon>
        <taxon>Embryophyta</taxon>
        <taxon>Tracheophyta</taxon>
        <taxon>Spermatophyta</taxon>
        <taxon>Magnoliopsida</taxon>
        <taxon>eudicotyledons</taxon>
        <taxon>Gunneridae</taxon>
        <taxon>Pentapetalae</taxon>
        <taxon>asterids</taxon>
        <taxon>lamiids</taxon>
        <taxon>Lamiales</taxon>
        <taxon>Orobanchaceae</taxon>
        <taxon>Buchnereae</taxon>
        <taxon>Striga</taxon>
    </lineage>
</organism>